<evidence type="ECO:0000256" key="3">
    <source>
        <dbReference type="ARBA" id="ARBA00022679"/>
    </source>
</evidence>
<feature type="region of interest" description="Disordered" evidence="7">
    <location>
        <begin position="1"/>
        <end position="25"/>
    </location>
</feature>
<evidence type="ECO:0000313" key="11">
    <source>
        <dbReference type="Proteomes" id="UP000545286"/>
    </source>
</evidence>
<evidence type="ECO:0000256" key="4">
    <source>
        <dbReference type="ARBA" id="ARBA00022729"/>
    </source>
</evidence>
<dbReference type="AlphaFoldDB" id="A0A7W4UNN9"/>
<keyword evidence="5" id="KW-0574">Periplasm</keyword>
<dbReference type="Proteomes" id="UP000545286">
    <property type="component" value="Unassembled WGS sequence"/>
</dbReference>
<dbReference type="EMBL" id="JACHWJ010000002">
    <property type="protein sequence ID" value="MBB2957374.1"/>
    <property type="molecule type" value="Genomic_DNA"/>
</dbReference>
<evidence type="ECO:0000256" key="6">
    <source>
        <dbReference type="ARBA" id="ARBA00022841"/>
    </source>
</evidence>
<keyword evidence="8" id="KW-0812">Transmembrane</keyword>
<evidence type="ECO:0000256" key="7">
    <source>
        <dbReference type="SAM" id="MobiDB-lite"/>
    </source>
</evidence>
<comment type="pathway">
    <text evidence="2">Glycan biosynthesis; alginate biosynthesis.</text>
</comment>
<comment type="subcellular location">
    <subcellularLocation>
        <location evidence="1">Periplasm</location>
    </subcellularLocation>
</comment>
<dbReference type="InterPro" id="IPR031811">
    <property type="entry name" value="ALGX/ALGJ_SGNH-like"/>
</dbReference>
<sequence>MTAVGPGGLRPDDGFTEPKSEDGRRTWAQRWHRVRLVPLILLVVAALIATITGVVTARDAAKQVVPPGAVQETQTAQPVTVETSATPASTTSTADVCAPKPVDVVTGSPWTGEAREASEAVYSAELAKLETPRVAVAGDDNWMFWGDIEANNFSQSLGRSFLSADEADEWAGYFTELRGELDERDIDLVIQVVPADWSVYPEMLPDWAEELRGPTTLEYLITSYPELPIMDMRQALRDAKSGGPVYAPGNSHWSPYGAAIGWEQLAACLGSVDEKYASLSPLEFSELEPVPADDSQPEPGLALSEAPVDWAQPVLQSPASKMLLTSGDGTVVETTTAERLDMLELPAMTETLDPQSEATALIVRDSQGNSIGPAWQAGFASTKQIGHNLGSAGPPADIVAEADEFQPDVVVFEITERYLNWIPTLPE</sequence>
<feature type="domain" description="AlgX/AlgJ SGNH hydrolase-like" evidence="9">
    <location>
        <begin position="136"/>
        <end position="289"/>
    </location>
</feature>
<feature type="transmembrane region" description="Helical" evidence="8">
    <location>
        <begin position="34"/>
        <end position="55"/>
    </location>
</feature>
<dbReference type="RefSeq" id="WP_068479679.1">
    <property type="nucleotide sequence ID" value="NZ_CZJS01000094.1"/>
</dbReference>
<keyword evidence="6" id="KW-0016">Alginate biosynthesis</keyword>
<comment type="caution">
    <text evidence="10">The sequence shown here is derived from an EMBL/GenBank/DDBJ whole genome shotgun (WGS) entry which is preliminary data.</text>
</comment>
<dbReference type="GO" id="GO:0042597">
    <property type="term" value="C:periplasmic space"/>
    <property type="evidence" value="ECO:0007669"/>
    <property type="project" value="UniProtKB-SubCell"/>
</dbReference>
<dbReference type="Pfam" id="PF16822">
    <property type="entry name" value="ALGX"/>
    <property type="match status" value="1"/>
</dbReference>
<accession>A0A7W4UNN9</accession>
<proteinExistence type="predicted"/>
<reference evidence="10 11" key="1">
    <citation type="submission" date="2020-08" db="EMBL/GenBank/DDBJ databases">
        <title>Sequencing the genomes of 1000 actinobacteria strains.</title>
        <authorList>
            <person name="Klenk H.-P."/>
        </authorList>
    </citation>
    <scope>NUCLEOTIDE SEQUENCE [LARGE SCALE GENOMIC DNA]</scope>
    <source>
        <strain evidence="10 11">DSM 20419</strain>
    </source>
</reference>
<dbReference type="OrthoDB" id="9760774at2"/>
<evidence type="ECO:0000256" key="8">
    <source>
        <dbReference type="SAM" id="Phobius"/>
    </source>
</evidence>
<feature type="compositionally biased region" description="Basic and acidic residues" evidence="7">
    <location>
        <begin position="10"/>
        <end position="25"/>
    </location>
</feature>
<evidence type="ECO:0000256" key="2">
    <source>
        <dbReference type="ARBA" id="ARBA00005182"/>
    </source>
</evidence>
<gene>
    <name evidence="10" type="ORF">FHX72_001511</name>
</gene>
<keyword evidence="8" id="KW-1133">Transmembrane helix</keyword>
<keyword evidence="4" id="KW-0732">Signal</keyword>
<evidence type="ECO:0000259" key="9">
    <source>
        <dbReference type="Pfam" id="PF16822"/>
    </source>
</evidence>
<keyword evidence="3" id="KW-0808">Transferase</keyword>
<dbReference type="GO" id="GO:0042121">
    <property type="term" value="P:alginic acid biosynthetic process"/>
    <property type="evidence" value="ECO:0007669"/>
    <property type="project" value="UniProtKB-UniPathway"/>
</dbReference>
<dbReference type="GO" id="GO:0016740">
    <property type="term" value="F:transferase activity"/>
    <property type="evidence" value="ECO:0007669"/>
    <property type="project" value="UniProtKB-KW"/>
</dbReference>
<feature type="compositionally biased region" description="Low complexity" evidence="7">
    <location>
        <begin position="83"/>
        <end position="94"/>
    </location>
</feature>
<evidence type="ECO:0000256" key="5">
    <source>
        <dbReference type="ARBA" id="ARBA00022764"/>
    </source>
</evidence>
<protein>
    <recommendedName>
        <fullName evidence="9">AlgX/AlgJ SGNH hydrolase-like domain-containing protein</fullName>
    </recommendedName>
</protein>
<dbReference type="UniPathway" id="UPA00286"/>
<feature type="compositionally biased region" description="Polar residues" evidence="7">
    <location>
        <begin position="71"/>
        <end position="82"/>
    </location>
</feature>
<organism evidence="10 11">
    <name type="scientific">Pseudoclavibacter helvolus</name>
    <dbReference type="NCBI Taxonomy" id="255205"/>
    <lineage>
        <taxon>Bacteria</taxon>
        <taxon>Bacillati</taxon>
        <taxon>Actinomycetota</taxon>
        <taxon>Actinomycetes</taxon>
        <taxon>Micrococcales</taxon>
        <taxon>Microbacteriaceae</taxon>
        <taxon>Pseudoclavibacter</taxon>
    </lineage>
</organism>
<evidence type="ECO:0000256" key="1">
    <source>
        <dbReference type="ARBA" id="ARBA00004418"/>
    </source>
</evidence>
<feature type="region of interest" description="Disordered" evidence="7">
    <location>
        <begin position="71"/>
        <end position="94"/>
    </location>
</feature>
<name>A0A7W4UNN9_9MICO</name>
<keyword evidence="8" id="KW-0472">Membrane</keyword>
<keyword evidence="11" id="KW-1185">Reference proteome</keyword>
<evidence type="ECO:0000313" key="10">
    <source>
        <dbReference type="EMBL" id="MBB2957374.1"/>
    </source>
</evidence>